<evidence type="ECO:0008006" key="3">
    <source>
        <dbReference type="Google" id="ProtNLM"/>
    </source>
</evidence>
<organism evidence="1 2">
    <name type="scientific">Glycomyces luteolus</name>
    <dbReference type="NCBI Taxonomy" id="2670330"/>
    <lineage>
        <taxon>Bacteria</taxon>
        <taxon>Bacillati</taxon>
        <taxon>Actinomycetota</taxon>
        <taxon>Actinomycetes</taxon>
        <taxon>Glycomycetales</taxon>
        <taxon>Glycomycetaceae</taxon>
        <taxon>Glycomyces</taxon>
    </lineage>
</organism>
<protein>
    <recommendedName>
        <fullName evidence="3">Transposase (putative) YhgA-like domain-containing protein</fullName>
    </recommendedName>
</protein>
<dbReference type="AlphaFoldDB" id="A0A9X3P8J1"/>
<keyword evidence="2" id="KW-1185">Reference proteome</keyword>
<proteinExistence type="predicted"/>
<dbReference type="EMBL" id="JAPZVP010000007">
    <property type="protein sequence ID" value="MDA1360084.1"/>
    <property type="molecule type" value="Genomic_DNA"/>
</dbReference>
<sequence length="287" mass="31078">MPGEFHEILVKLIQDEPASVPWMLALAGGPRGARWVLAETRSGAVGSPGPTERGADAVVRLGFADGSESLVVCVVQHEWSEDEYHRLPGYVARAFEDHRIPVVPLMLCRTDALARRFRRGISTGPDSILAVATVGPANMPDLGSDEAPPNAAAAVAAAVMRRQPKTIPTELFVSTLDRWLGTIEPGRAAGYATFLLTTLAKEPASLLEALMKTEARRYHSEYTEELLARGREEGRGEGAVRHARATLLRMLEADGEVGDQRRAEVAACADLGRLDAWITDRIRPAKG</sequence>
<accession>A0A9X3P8J1</accession>
<evidence type="ECO:0000313" key="1">
    <source>
        <dbReference type="EMBL" id="MDA1360084.1"/>
    </source>
</evidence>
<name>A0A9X3P8J1_9ACTN</name>
<dbReference type="Proteomes" id="UP001146067">
    <property type="component" value="Unassembled WGS sequence"/>
</dbReference>
<reference evidence="1" key="1">
    <citation type="submission" date="2022-12" db="EMBL/GenBank/DDBJ databases">
        <title>Gycomyces niveus sp.nov.,a novel actinomycete isolated from soil in Shouguan.</title>
        <authorList>
            <person name="Yang X."/>
        </authorList>
    </citation>
    <scope>NUCLEOTIDE SEQUENCE</scope>
    <source>
        <strain evidence="1">NEAU-A15</strain>
    </source>
</reference>
<gene>
    <name evidence="1" type="ORF">O1R50_10635</name>
</gene>
<evidence type="ECO:0000313" key="2">
    <source>
        <dbReference type="Proteomes" id="UP001146067"/>
    </source>
</evidence>
<dbReference type="RefSeq" id="WP_270109996.1">
    <property type="nucleotide sequence ID" value="NZ_JAPZVP010000007.1"/>
</dbReference>
<comment type="caution">
    <text evidence="1">The sequence shown here is derived from an EMBL/GenBank/DDBJ whole genome shotgun (WGS) entry which is preliminary data.</text>
</comment>